<evidence type="ECO:0000313" key="2">
    <source>
        <dbReference type="EMBL" id="HIR92429.1"/>
    </source>
</evidence>
<comment type="caution">
    <text evidence="2">The sequence shown here is derived from an EMBL/GenBank/DDBJ whole genome shotgun (WGS) entry which is preliminary data.</text>
</comment>
<accession>A0A9D1EIZ8</accession>
<evidence type="ECO:0000256" key="1">
    <source>
        <dbReference type="SAM" id="Phobius"/>
    </source>
</evidence>
<dbReference type="EMBL" id="DVHU01000026">
    <property type="protein sequence ID" value="HIR92429.1"/>
    <property type="molecule type" value="Genomic_DNA"/>
</dbReference>
<keyword evidence="1" id="KW-0812">Transmembrane</keyword>
<keyword evidence="1" id="KW-1133">Transmembrane helix</keyword>
<sequence>MTKKRKAWLLTGLLFLLAIAAGIAFYFWNQTKEEELPRGTLVKAVAWEEESHE</sequence>
<protein>
    <submittedName>
        <fullName evidence="2">Uncharacterized protein</fullName>
    </submittedName>
</protein>
<reference evidence="2" key="2">
    <citation type="journal article" date="2021" name="PeerJ">
        <title>Extensive microbial diversity within the chicken gut microbiome revealed by metagenomics and culture.</title>
        <authorList>
            <person name="Gilroy R."/>
            <person name="Ravi A."/>
            <person name="Getino M."/>
            <person name="Pursley I."/>
            <person name="Horton D.L."/>
            <person name="Alikhan N.F."/>
            <person name="Baker D."/>
            <person name="Gharbi K."/>
            <person name="Hall N."/>
            <person name="Watson M."/>
            <person name="Adriaenssens E.M."/>
            <person name="Foster-Nyarko E."/>
            <person name="Jarju S."/>
            <person name="Secka A."/>
            <person name="Antonio M."/>
            <person name="Oren A."/>
            <person name="Chaudhuri R.R."/>
            <person name="La Ragione R."/>
            <person name="Hildebrand F."/>
            <person name="Pallen M.J."/>
        </authorList>
    </citation>
    <scope>NUCLEOTIDE SEQUENCE</scope>
    <source>
        <strain evidence="2">ChiSxjej1B13-7041</strain>
    </source>
</reference>
<gene>
    <name evidence="2" type="ORF">IAB98_03275</name>
</gene>
<name>A0A9D1EIZ8_9FIRM</name>
<dbReference type="AlphaFoldDB" id="A0A9D1EIZ8"/>
<proteinExistence type="predicted"/>
<keyword evidence="1" id="KW-0472">Membrane</keyword>
<reference evidence="2" key="1">
    <citation type="submission" date="2020-10" db="EMBL/GenBank/DDBJ databases">
        <authorList>
            <person name="Gilroy R."/>
        </authorList>
    </citation>
    <scope>NUCLEOTIDE SEQUENCE</scope>
    <source>
        <strain evidence="2">ChiSxjej1B13-7041</strain>
    </source>
</reference>
<evidence type="ECO:0000313" key="3">
    <source>
        <dbReference type="Proteomes" id="UP000886841"/>
    </source>
</evidence>
<feature type="transmembrane region" description="Helical" evidence="1">
    <location>
        <begin position="7"/>
        <end position="28"/>
    </location>
</feature>
<dbReference type="Proteomes" id="UP000886841">
    <property type="component" value="Unassembled WGS sequence"/>
</dbReference>
<organism evidence="2 3">
    <name type="scientific">Candidatus Egerieimonas intestinavium</name>
    <dbReference type="NCBI Taxonomy" id="2840777"/>
    <lineage>
        <taxon>Bacteria</taxon>
        <taxon>Bacillati</taxon>
        <taxon>Bacillota</taxon>
        <taxon>Clostridia</taxon>
        <taxon>Lachnospirales</taxon>
        <taxon>Lachnospiraceae</taxon>
        <taxon>Lachnospiraceae incertae sedis</taxon>
        <taxon>Candidatus Egerieimonas</taxon>
    </lineage>
</organism>